<name>A0AAJ1Q409_9LACT</name>
<dbReference type="GO" id="GO:0046872">
    <property type="term" value="F:metal ion binding"/>
    <property type="evidence" value="ECO:0007669"/>
    <property type="project" value="UniProtKB-KW"/>
</dbReference>
<evidence type="ECO:0000313" key="6">
    <source>
        <dbReference type="EMBL" id="MDK7186452.1"/>
    </source>
</evidence>
<dbReference type="Gene3D" id="3.40.1390.30">
    <property type="entry name" value="NIF3 (NGG1p interacting factor 3)-like"/>
    <property type="match status" value="2"/>
</dbReference>
<dbReference type="PANTHER" id="PTHR13799:SF14">
    <property type="entry name" value="GTP CYCLOHYDROLASE 1 TYPE 2 HOMOLOG"/>
    <property type="match status" value="1"/>
</dbReference>
<comment type="subunit">
    <text evidence="2">Homohexamer.</text>
</comment>
<organism evidence="6 7">
    <name type="scientific">Facklamia hominis</name>
    <dbReference type="NCBI Taxonomy" id="178214"/>
    <lineage>
        <taxon>Bacteria</taxon>
        <taxon>Bacillati</taxon>
        <taxon>Bacillota</taxon>
        <taxon>Bacilli</taxon>
        <taxon>Lactobacillales</taxon>
        <taxon>Aerococcaceae</taxon>
        <taxon>Facklamia</taxon>
    </lineage>
</organism>
<dbReference type="InterPro" id="IPR036069">
    <property type="entry name" value="DUF34/NIF3_sf"/>
</dbReference>
<feature type="binding site" evidence="5">
    <location>
        <position position="226"/>
    </location>
    <ligand>
        <name>a divalent metal cation</name>
        <dbReference type="ChEBI" id="CHEBI:60240"/>
        <label>1</label>
    </ligand>
</feature>
<evidence type="ECO:0000256" key="1">
    <source>
        <dbReference type="ARBA" id="ARBA00006964"/>
    </source>
</evidence>
<dbReference type="Proteomes" id="UP001229251">
    <property type="component" value="Unassembled WGS sequence"/>
</dbReference>
<evidence type="ECO:0000256" key="4">
    <source>
        <dbReference type="ARBA" id="ARBA00022723"/>
    </source>
</evidence>
<comment type="caution">
    <text evidence="6">The sequence shown here is derived from an EMBL/GenBank/DDBJ whole genome shotgun (WGS) entry which is preliminary data.</text>
</comment>
<evidence type="ECO:0000313" key="7">
    <source>
        <dbReference type="Proteomes" id="UP001229251"/>
    </source>
</evidence>
<feature type="binding site" evidence="5">
    <location>
        <position position="66"/>
    </location>
    <ligand>
        <name>a divalent metal cation</name>
        <dbReference type="ChEBI" id="CHEBI:60240"/>
        <label>1</label>
    </ligand>
</feature>
<dbReference type="SUPFAM" id="SSF102705">
    <property type="entry name" value="NIF3 (NGG1p interacting factor 3)-like"/>
    <property type="match status" value="1"/>
</dbReference>
<keyword evidence="4 5" id="KW-0479">Metal-binding</keyword>
<dbReference type="PANTHER" id="PTHR13799">
    <property type="entry name" value="NGG1 INTERACTING FACTOR 3"/>
    <property type="match status" value="1"/>
</dbReference>
<dbReference type="FunFam" id="3.40.1390.30:FF:000001">
    <property type="entry name" value="GTP cyclohydrolase 1 type 2"/>
    <property type="match status" value="1"/>
</dbReference>
<dbReference type="AlphaFoldDB" id="A0AAJ1Q409"/>
<comment type="similarity">
    <text evidence="1">Belongs to the GTP cyclohydrolase I type 2/NIF3 family.</text>
</comment>
<evidence type="ECO:0000256" key="3">
    <source>
        <dbReference type="ARBA" id="ARBA00022112"/>
    </source>
</evidence>
<dbReference type="Pfam" id="PF01784">
    <property type="entry name" value="DUF34_NIF3"/>
    <property type="match status" value="1"/>
</dbReference>
<protein>
    <recommendedName>
        <fullName evidence="3">GTP cyclohydrolase 1 type 2 homolog</fullName>
    </recommendedName>
</protein>
<sequence length="266" mass="30548">MPILLKDLINILEEWYPACLAESWDKVGLHFGQQLAPVRKIMLALDLRLEVIEEAIEAGVDTLIVHHPPIFSPIQRFDYQDNQTKIYQAAVKADLNVFAMHTNFDRAKEGMNDILARRLELERVSDLYPVENPLTSLGRVGYLKQALNRTDLLDHIRRAFDLEQLKIIEKNPQDFYQKVAILGGSGADFFNEVATCGADVFITGDVTYHKGQDLYEAGYLTVDVGHYVEHYFMEPVKERLEKEILKNQWSIEVISSKVKTDPFDYC</sequence>
<feature type="binding site" evidence="5">
    <location>
        <position position="67"/>
    </location>
    <ligand>
        <name>a divalent metal cation</name>
        <dbReference type="ChEBI" id="CHEBI:60240"/>
        <label>1</label>
    </ligand>
</feature>
<proteinExistence type="inferred from homology"/>
<reference evidence="6" key="1">
    <citation type="submission" date="2023-05" db="EMBL/GenBank/DDBJ databases">
        <title>Cataloging the Phylogenetic Diversity of Human Bladder Bacteria.</title>
        <authorList>
            <person name="Du J."/>
        </authorList>
    </citation>
    <scope>NUCLEOTIDE SEQUENCE</scope>
    <source>
        <strain evidence="6">UMB1231</strain>
    </source>
</reference>
<feature type="binding site" evidence="5">
    <location>
        <position position="105"/>
    </location>
    <ligand>
        <name>a divalent metal cation</name>
        <dbReference type="ChEBI" id="CHEBI:60240"/>
        <label>1</label>
    </ligand>
</feature>
<dbReference type="EMBL" id="JASOOE010000001">
    <property type="protein sequence ID" value="MDK7186452.1"/>
    <property type="molecule type" value="Genomic_DNA"/>
</dbReference>
<dbReference type="GO" id="GO:0005737">
    <property type="term" value="C:cytoplasm"/>
    <property type="evidence" value="ECO:0007669"/>
    <property type="project" value="TreeGrafter"/>
</dbReference>
<evidence type="ECO:0000256" key="2">
    <source>
        <dbReference type="ARBA" id="ARBA00011643"/>
    </source>
</evidence>
<gene>
    <name evidence="6" type="ORF">QP433_00475</name>
</gene>
<feature type="binding site" evidence="5">
    <location>
        <position position="229"/>
    </location>
    <ligand>
        <name>a divalent metal cation</name>
        <dbReference type="ChEBI" id="CHEBI:60240"/>
        <label>1</label>
    </ligand>
</feature>
<dbReference type="InterPro" id="IPR002678">
    <property type="entry name" value="DUF34/NIF3"/>
</dbReference>
<accession>A0AAJ1Q409</accession>
<dbReference type="NCBIfam" id="TIGR00486">
    <property type="entry name" value="YbgI_SA1388"/>
    <property type="match status" value="1"/>
</dbReference>
<dbReference type="RefSeq" id="WP_285065141.1">
    <property type="nucleotide sequence ID" value="NZ_JASOOE010000001.1"/>
</dbReference>
<evidence type="ECO:0000256" key="5">
    <source>
        <dbReference type="PIRSR" id="PIRSR602678-1"/>
    </source>
</evidence>